<organism evidence="3">
    <name type="scientific">Enterobius vermicularis</name>
    <name type="common">Human pinworm</name>
    <dbReference type="NCBI Taxonomy" id="51028"/>
    <lineage>
        <taxon>Eukaryota</taxon>
        <taxon>Metazoa</taxon>
        <taxon>Ecdysozoa</taxon>
        <taxon>Nematoda</taxon>
        <taxon>Chromadorea</taxon>
        <taxon>Rhabditida</taxon>
        <taxon>Spirurina</taxon>
        <taxon>Oxyuridomorpha</taxon>
        <taxon>Oxyuroidea</taxon>
        <taxon>Oxyuridae</taxon>
        <taxon>Enterobius</taxon>
    </lineage>
</organism>
<gene>
    <name evidence="1" type="ORF">EVEC_LOCUS6955</name>
</gene>
<sequence length="145" mass="16550">MCSNAYSLLSIFSDKSRVPPGLKSNHDTTEETLTLIMCHQRSVETHYSFIESSCLANPSSLVLLAFCIFSLKQEHAVLRCSGYHVCFTRRRSPVQTRPRPDSALVFFSHMITSTFLQQLKRFQNIFCMSPPNKKAPDFNTIILEN</sequence>
<proteinExistence type="predicted"/>
<evidence type="ECO:0000313" key="2">
    <source>
        <dbReference type="Proteomes" id="UP000274131"/>
    </source>
</evidence>
<accession>A0A0N4VAE4</accession>
<reference evidence="1 2" key="2">
    <citation type="submission" date="2018-10" db="EMBL/GenBank/DDBJ databases">
        <authorList>
            <consortium name="Pathogen Informatics"/>
        </authorList>
    </citation>
    <scope>NUCLEOTIDE SEQUENCE [LARGE SCALE GENOMIC DNA]</scope>
</reference>
<keyword evidence="2" id="KW-1185">Reference proteome</keyword>
<name>A0A0N4VAE4_ENTVE</name>
<evidence type="ECO:0000313" key="3">
    <source>
        <dbReference type="WBParaSite" id="EVEC_0000743401-mRNA-1"/>
    </source>
</evidence>
<reference evidence="3" key="1">
    <citation type="submission" date="2017-02" db="UniProtKB">
        <authorList>
            <consortium name="WormBaseParasite"/>
        </authorList>
    </citation>
    <scope>IDENTIFICATION</scope>
</reference>
<evidence type="ECO:0000313" key="1">
    <source>
        <dbReference type="EMBL" id="VDD92204.1"/>
    </source>
</evidence>
<dbReference type="WBParaSite" id="EVEC_0000743401-mRNA-1">
    <property type="protein sequence ID" value="EVEC_0000743401-mRNA-1"/>
    <property type="gene ID" value="EVEC_0000743401"/>
</dbReference>
<dbReference type="Proteomes" id="UP000274131">
    <property type="component" value="Unassembled WGS sequence"/>
</dbReference>
<dbReference type="EMBL" id="UXUI01008712">
    <property type="protein sequence ID" value="VDD92204.1"/>
    <property type="molecule type" value="Genomic_DNA"/>
</dbReference>
<protein>
    <submittedName>
        <fullName evidence="3">Ovule protein</fullName>
    </submittedName>
</protein>
<dbReference type="AlphaFoldDB" id="A0A0N4VAE4"/>